<name>A0A1I1MQL7_9FLAO</name>
<dbReference type="GO" id="GO:0004553">
    <property type="term" value="F:hydrolase activity, hydrolyzing O-glycosyl compounds"/>
    <property type="evidence" value="ECO:0007669"/>
    <property type="project" value="InterPro"/>
</dbReference>
<dbReference type="Pfam" id="PF14587">
    <property type="entry name" value="Glyco_hydr_30_2"/>
    <property type="match status" value="1"/>
</dbReference>
<dbReference type="STRING" id="1334022.SAMN04487907_1114"/>
<dbReference type="AlphaFoldDB" id="A0A1I1MQL7"/>
<dbReference type="InterPro" id="IPR017853">
    <property type="entry name" value="GH"/>
</dbReference>
<dbReference type="InterPro" id="IPR039514">
    <property type="entry name" value="6GAL-like"/>
</dbReference>
<dbReference type="Proteomes" id="UP000199438">
    <property type="component" value="Unassembled WGS sequence"/>
</dbReference>
<reference evidence="3" key="1">
    <citation type="submission" date="2016-10" db="EMBL/GenBank/DDBJ databases">
        <authorList>
            <person name="Varghese N."/>
            <person name="Submissions S."/>
        </authorList>
    </citation>
    <scope>NUCLEOTIDE SEQUENCE [LARGE SCALE GENOMIC DNA]</scope>
    <source>
        <strain evidence="3">DSM 24499</strain>
    </source>
</reference>
<dbReference type="Gene3D" id="2.60.40.1180">
    <property type="entry name" value="Golgi alpha-mannosidase II"/>
    <property type="match status" value="1"/>
</dbReference>
<protein>
    <submittedName>
        <fullName evidence="2">O-Glycosyl hydrolase</fullName>
    </submittedName>
</protein>
<organism evidence="2 3">
    <name type="scientific">Zunongwangia mangrovi</name>
    <dbReference type="NCBI Taxonomy" id="1334022"/>
    <lineage>
        <taxon>Bacteria</taxon>
        <taxon>Pseudomonadati</taxon>
        <taxon>Bacteroidota</taxon>
        <taxon>Flavobacteriia</taxon>
        <taxon>Flavobacteriales</taxon>
        <taxon>Flavobacteriaceae</taxon>
        <taxon>Zunongwangia</taxon>
    </lineage>
</organism>
<evidence type="ECO:0000313" key="2">
    <source>
        <dbReference type="EMBL" id="SFC87681.1"/>
    </source>
</evidence>
<sequence>MGAYVLLFLDKCLGTLSFNNYHSLNTTSNLYTKAFRFVIFTILLTFNCFSQSIEISIDPTKKFQDIDGFGASDAWRTQFVGKNWPDKKKQQIADWLFSKEIDKNGNPKGIGLSIWRFYISAGSTEQGEASGIKNEWRRGESFIDESGNYDWNKQQGQQWFLNEAKDAGVDKFLAFSIAAPYFWSKNDKAYAPLTGGSINLQPNYFDEYSRFLVEIIDHFEQEGIHFDYLSPINEPQWEWEKGSQEGTPAKNNEISDLVAMLDKDLRSKDLSTSIIPGEAADLRYLYSRFEKPDRDNQIEAFFSKDKKEPETYIRDLHSVEPIISGHSYFTTWPVDSLITIRRKLNNKLQKNDLEYWQSEFCILENSDDIGGGSKRDLGINTALYVARVIHADLTLANARSWQWWTALTIADFKDGLIYLDTGDPKNMYDQESLKYDGEFHDSKLLWALGNYSRFVTPRMQRISAVSNSALPEEEQFKDLMVSAYYDATNNKSVVVLINYSEEEKNIDLKSTNLNLDSAYETSEASDLGYRAINKNQVKLAPKSITTLTGKFH</sequence>
<dbReference type="PANTHER" id="PTHR42767">
    <property type="entry name" value="ENDO-BETA-1,6-GALACTANASE"/>
    <property type="match status" value="1"/>
</dbReference>
<evidence type="ECO:0000259" key="1">
    <source>
        <dbReference type="Pfam" id="PF14587"/>
    </source>
</evidence>
<dbReference type="InterPro" id="IPR013780">
    <property type="entry name" value="Glyco_hydro_b"/>
</dbReference>
<dbReference type="SUPFAM" id="SSF51445">
    <property type="entry name" value="(Trans)glycosidases"/>
    <property type="match status" value="1"/>
</dbReference>
<accession>A0A1I1MQL7</accession>
<dbReference type="PANTHER" id="PTHR42767:SF1">
    <property type="entry name" value="ENDO-BETA-1,6-GALACTANASE-LIKE DOMAIN-CONTAINING PROTEIN"/>
    <property type="match status" value="1"/>
</dbReference>
<dbReference type="InterPro" id="IPR039743">
    <property type="entry name" value="6GAL/EXGAL"/>
</dbReference>
<keyword evidence="2" id="KW-0378">Hydrolase</keyword>
<keyword evidence="3" id="KW-1185">Reference proteome</keyword>
<feature type="domain" description="Endo-beta-1,6-galactanase-like" evidence="1">
    <location>
        <begin position="54"/>
        <end position="418"/>
    </location>
</feature>
<evidence type="ECO:0000313" key="3">
    <source>
        <dbReference type="Proteomes" id="UP000199438"/>
    </source>
</evidence>
<dbReference type="EMBL" id="FOKV01000011">
    <property type="protein sequence ID" value="SFC87681.1"/>
    <property type="molecule type" value="Genomic_DNA"/>
</dbReference>
<dbReference type="OrthoDB" id="9806701at2"/>
<proteinExistence type="predicted"/>
<dbReference type="Gene3D" id="3.20.20.80">
    <property type="entry name" value="Glycosidases"/>
    <property type="match status" value="1"/>
</dbReference>
<gene>
    <name evidence="2" type="ORF">SAMN04487907_1114</name>
</gene>